<dbReference type="RefSeq" id="XP_005837114.1">
    <property type="nucleotide sequence ID" value="XM_005837057.1"/>
</dbReference>
<protein>
    <submittedName>
        <fullName evidence="1 2">Uncharacterized protein</fullName>
    </submittedName>
</protein>
<dbReference type="Proteomes" id="UP000011087">
    <property type="component" value="Unassembled WGS sequence"/>
</dbReference>
<dbReference type="AlphaFoldDB" id="L1JPC3"/>
<sequence>MSYEMKSILYVFEKTQSLQLSKIWELGFGVLTEKSLLSMAKGDVMELVGADGETTKLMVVNDDVAD</sequence>
<dbReference type="EMBL" id="JH992979">
    <property type="protein sequence ID" value="EKX50134.1"/>
    <property type="molecule type" value="Genomic_DNA"/>
</dbReference>
<dbReference type="EnsemblProtists" id="EKX50134">
    <property type="protein sequence ID" value="EKX50134"/>
    <property type="gene ID" value="GUITHDRAFT_103948"/>
</dbReference>
<reference evidence="2" key="3">
    <citation type="submission" date="2015-06" db="UniProtKB">
        <authorList>
            <consortium name="EnsemblProtists"/>
        </authorList>
    </citation>
    <scope>IDENTIFICATION</scope>
</reference>
<gene>
    <name evidence="1" type="ORF">GUITHDRAFT_103948</name>
</gene>
<evidence type="ECO:0000313" key="1">
    <source>
        <dbReference type="EMBL" id="EKX50134.1"/>
    </source>
</evidence>
<proteinExistence type="predicted"/>
<reference evidence="3" key="2">
    <citation type="submission" date="2012-11" db="EMBL/GenBank/DDBJ databases">
        <authorList>
            <person name="Kuo A."/>
            <person name="Curtis B.A."/>
            <person name="Tanifuji G."/>
            <person name="Burki F."/>
            <person name="Gruber A."/>
            <person name="Irimia M."/>
            <person name="Maruyama S."/>
            <person name="Arias M.C."/>
            <person name="Ball S.G."/>
            <person name="Gile G.H."/>
            <person name="Hirakawa Y."/>
            <person name="Hopkins J.F."/>
            <person name="Rensing S.A."/>
            <person name="Schmutz J."/>
            <person name="Symeonidi A."/>
            <person name="Elias M."/>
            <person name="Eveleigh R.J."/>
            <person name="Herman E.K."/>
            <person name="Klute M.J."/>
            <person name="Nakayama T."/>
            <person name="Obornik M."/>
            <person name="Reyes-Prieto A."/>
            <person name="Armbrust E.V."/>
            <person name="Aves S.J."/>
            <person name="Beiko R.G."/>
            <person name="Coutinho P."/>
            <person name="Dacks J.B."/>
            <person name="Durnford D.G."/>
            <person name="Fast N.M."/>
            <person name="Green B.R."/>
            <person name="Grisdale C."/>
            <person name="Hempe F."/>
            <person name="Henrissat B."/>
            <person name="Hoppner M.P."/>
            <person name="Ishida K.-I."/>
            <person name="Kim E."/>
            <person name="Koreny L."/>
            <person name="Kroth P.G."/>
            <person name="Liu Y."/>
            <person name="Malik S.-B."/>
            <person name="Maier U.G."/>
            <person name="McRose D."/>
            <person name="Mock T."/>
            <person name="Neilson J.A."/>
            <person name="Onodera N.T."/>
            <person name="Poole A.M."/>
            <person name="Pritham E.J."/>
            <person name="Richards T.A."/>
            <person name="Rocap G."/>
            <person name="Roy S.W."/>
            <person name="Sarai C."/>
            <person name="Schaack S."/>
            <person name="Shirato S."/>
            <person name="Slamovits C.H."/>
            <person name="Spencer D.F."/>
            <person name="Suzuki S."/>
            <person name="Worden A.Z."/>
            <person name="Zauner S."/>
            <person name="Barry K."/>
            <person name="Bell C."/>
            <person name="Bharti A.K."/>
            <person name="Crow J.A."/>
            <person name="Grimwood J."/>
            <person name="Kramer R."/>
            <person name="Lindquist E."/>
            <person name="Lucas S."/>
            <person name="Salamov A."/>
            <person name="McFadden G.I."/>
            <person name="Lane C.E."/>
            <person name="Keeling P.J."/>
            <person name="Gray M.W."/>
            <person name="Grigoriev I.V."/>
            <person name="Archibald J.M."/>
        </authorList>
    </citation>
    <scope>NUCLEOTIDE SEQUENCE</scope>
    <source>
        <strain evidence="3">CCMP2712</strain>
    </source>
</reference>
<reference evidence="1 3" key="1">
    <citation type="journal article" date="2012" name="Nature">
        <title>Algal genomes reveal evolutionary mosaicism and the fate of nucleomorphs.</title>
        <authorList>
            <consortium name="DOE Joint Genome Institute"/>
            <person name="Curtis B.A."/>
            <person name="Tanifuji G."/>
            <person name="Burki F."/>
            <person name="Gruber A."/>
            <person name="Irimia M."/>
            <person name="Maruyama S."/>
            <person name="Arias M.C."/>
            <person name="Ball S.G."/>
            <person name="Gile G.H."/>
            <person name="Hirakawa Y."/>
            <person name="Hopkins J.F."/>
            <person name="Kuo A."/>
            <person name="Rensing S.A."/>
            <person name="Schmutz J."/>
            <person name="Symeonidi A."/>
            <person name="Elias M."/>
            <person name="Eveleigh R.J."/>
            <person name="Herman E.K."/>
            <person name="Klute M.J."/>
            <person name="Nakayama T."/>
            <person name="Obornik M."/>
            <person name="Reyes-Prieto A."/>
            <person name="Armbrust E.V."/>
            <person name="Aves S.J."/>
            <person name="Beiko R.G."/>
            <person name="Coutinho P."/>
            <person name="Dacks J.B."/>
            <person name="Durnford D.G."/>
            <person name="Fast N.M."/>
            <person name="Green B.R."/>
            <person name="Grisdale C.J."/>
            <person name="Hempel F."/>
            <person name="Henrissat B."/>
            <person name="Hoppner M.P."/>
            <person name="Ishida K."/>
            <person name="Kim E."/>
            <person name="Koreny L."/>
            <person name="Kroth P.G."/>
            <person name="Liu Y."/>
            <person name="Malik S.B."/>
            <person name="Maier U.G."/>
            <person name="McRose D."/>
            <person name="Mock T."/>
            <person name="Neilson J.A."/>
            <person name="Onodera N.T."/>
            <person name="Poole A.M."/>
            <person name="Pritham E.J."/>
            <person name="Richards T.A."/>
            <person name="Rocap G."/>
            <person name="Roy S.W."/>
            <person name="Sarai C."/>
            <person name="Schaack S."/>
            <person name="Shirato S."/>
            <person name="Slamovits C.H."/>
            <person name="Spencer D.F."/>
            <person name="Suzuki S."/>
            <person name="Worden A.Z."/>
            <person name="Zauner S."/>
            <person name="Barry K."/>
            <person name="Bell C."/>
            <person name="Bharti A.K."/>
            <person name="Crow J.A."/>
            <person name="Grimwood J."/>
            <person name="Kramer R."/>
            <person name="Lindquist E."/>
            <person name="Lucas S."/>
            <person name="Salamov A."/>
            <person name="McFadden G.I."/>
            <person name="Lane C.E."/>
            <person name="Keeling P.J."/>
            <person name="Gray M.W."/>
            <person name="Grigoriev I.V."/>
            <person name="Archibald J.M."/>
        </authorList>
    </citation>
    <scope>NUCLEOTIDE SEQUENCE</scope>
    <source>
        <strain evidence="1 3">CCMP2712</strain>
    </source>
</reference>
<dbReference type="KEGG" id="gtt:GUITHDRAFT_103948"/>
<keyword evidence="3" id="KW-1185">Reference proteome</keyword>
<dbReference type="HOGENOM" id="CLU_2836637_0_0_1"/>
<organism evidence="1">
    <name type="scientific">Guillardia theta (strain CCMP2712)</name>
    <name type="common">Cryptophyte</name>
    <dbReference type="NCBI Taxonomy" id="905079"/>
    <lineage>
        <taxon>Eukaryota</taxon>
        <taxon>Cryptophyceae</taxon>
        <taxon>Pyrenomonadales</taxon>
        <taxon>Geminigeraceae</taxon>
        <taxon>Guillardia</taxon>
    </lineage>
</organism>
<name>L1JPC3_GUITC</name>
<accession>L1JPC3</accession>
<evidence type="ECO:0000313" key="3">
    <source>
        <dbReference type="Proteomes" id="UP000011087"/>
    </source>
</evidence>
<dbReference type="GeneID" id="17306988"/>
<dbReference type="PaxDb" id="55529-EKX50134"/>
<evidence type="ECO:0000313" key="2">
    <source>
        <dbReference type="EnsemblProtists" id="EKX50134"/>
    </source>
</evidence>